<evidence type="ECO:0000256" key="1">
    <source>
        <dbReference type="SAM" id="MobiDB-lite"/>
    </source>
</evidence>
<comment type="caution">
    <text evidence="2">The sequence shown here is derived from an EMBL/GenBank/DDBJ whole genome shotgun (WGS) entry which is preliminary data.</text>
</comment>
<proteinExistence type="predicted"/>
<dbReference type="AlphaFoldDB" id="A0AAV7HKN0"/>
<feature type="compositionally biased region" description="Basic and acidic residues" evidence="1">
    <location>
        <begin position="26"/>
        <end position="45"/>
    </location>
</feature>
<dbReference type="EMBL" id="JAGFBR010000004">
    <property type="protein sequence ID" value="KAH0468407.1"/>
    <property type="molecule type" value="Genomic_DNA"/>
</dbReference>
<gene>
    <name evidence="2" type="ORF">IEQ34_003440</name>
</gene>
<feature type="region of interest" description="Disordered" evidence="1">
    <location>
        <begin position="26"/>
        <end position="55"/>
    </location>
</feature>
<sequence>MSLDKNLSSNIMVAIKITCNLKRGSEHELHKKEREDPLGRTDLEVRPQSWPSKEGEHEEIAEDILLASISCLQPPQHPWVVLMLNQKQSTTHCRKWKLESKHPVCSQSKRVISLKAINMWQTAFKAWKLGEYGWVRHPKSHHGWAKPTHAEHGHPTKTLCRALLRI</sequence>
<keyword evidence="3" id="KW-1185">Reference proteome</keyword>
<evidence type="ECO:0000313" key="2">
    <source>
        <dbReference type="EMBL" id="KAH0468407.1"/>
    </source>
</evidence>
<protein>
    <submittedName>
        <fullName evidence="2">Uncharacterized protein</fullName>
    </submittedName>
</protein>
<dbReference type="Proteomes" id="UP000775213">
    <property type="component" value="Unassembled WGS sequence"/>
</dbReference>
<organism evidence="2 3">
    <name type="scientific">Dendrobium chrysotoxum</name>
    <name type="common">Orchid</name>
    <dbReference type="NCBI Taxonomy" id="161865"/>
    <lineage>
        <taxon>Eukaryota</taxon>
        <taxon>Viridiplantae</taxon>
        <taxon>Streptophyta</taxon>
        <taxon>Embryophyta</taxon>
        <taxon>Tracheophyta</taxon>
        <taxon>Spermatophyta</taxon>
        <taxon>Magnoliopsida</taxon>
        <taxon>Liliopsida</taxon>
        <taxon>Asparagales</taxon>
        <taxon>Orchidaceae</taxon>
        <taxon>Epidendroideae</taxon>
        <taxon>Malaxideae</taxon>
        <taxon>Dendrobiinae</taxon>
        <taxon>Dendrobium</taxon>
    </lineage>
</organism>
<name>A0AAV7HKN0_DENCH</name>
<evidence type="ECO:0000313" key="3">
    <source>
        <dbReference type="Proteomes" id="UP000775213"/>
    </source>
</evidence>
<reference evidence="2 3" key="1">
    <citation type="journal article" date="2021" name="Hortic Res">
        <title>Chromosome-scale assembly of the Dendrobium chrysotoxum genome enhances the understanding of orchid evolution.</title>
        <authorList>
            <person name="Zhang Y."/>
            <person name="Zhang G.Q."/>
            <person name="Zhang D."/>
            <person name="Liu X.D."/>
            <person name="Xu X.Y."/>
            <person name="Sun W.H."/>
            <person name="Yu X."/>
            <person name="Zhu X."/>
            <person name="Wang Z.W."/>
            <person name="Zhao X."/>
            <person name="Zhong W.Y."/>
            <person name="Chen H."/>
            <person name="Yin W.L."/>
            <person name="Huang T."/>
            <person name="Niu S.C."/>
            <person name="Liu Z.J."/>
        </authorList>
    </citation>
    <scope>NUCLEOTIDE SEQUENCE [LARGE SCALE GENOMIC DNA]</scope>
    <source>
        <strain evidence="2">Lindl</strain>
    </source>
</reference>
<accession>A0AAV7HKN0</accession>